<dbReference type="InterPro" id="IPR000477">
    <property type="entry name" value="RT_dom"/>
</dbReference>
<dbReference type="SUPFAM" id="SSF56672">
    <property type="entry name" value="DNA/RNA polymerases"/>
    <property type="match status" value="1"/>
</dbReference>
<feature type="domain" description="Reverse transcriptase" evidence="1">
    <location>
        <begin position="1"/>
        <end position="159"/>
    </location>
</feature>
<dbReference type="Pfam" id="PF00078">
    <property type="entry name" value="RVT_1"/>
    <property type="match status" value="1"/>
</dbReference>
<sequence>MGNNKLLNEKKVVEYLKSKFIPQLKKQYPQHPLVNQRQDKLLKFIKKYKATHPYFLKFDIEKYYININHNICLKVLNDNYKLLTNNHPPLPLINIIKTDIKVFLSGSIYKTQGLALGNSLSYLLSYLYLLSLDLKIKEPFLRYADDYVIFFKSKKQIYH</sequence>
<reference evidence="2" key="1">
    <citation type="submission" date="2016-10" db="EMBL/GenBank/DDBJ databases">
        <authorList>
            <person name="de Groot N.N."/>
        </authorList>
    </citation>
    <scope>NUCLEOTIDE SEQUENCE</scope>
</reference>
<accession>A0A1W1BGL3</accession>
<name>A0A1W1BGL3_9ZZZZ</name>
<evidence type="ECO:0000259" key="1">
    <source>
        <dbReference type="PROSITE" id="PS50878"/>
    </source>
</evidence>
<dbReference type="EMBL" id="FPHJ01000006">
    <property type="protein sequence ID" value="SFV52605.1"/>
    <property type="molecule type" value="Genomic_DNA"/>
</dbReference>
<dbReference type="PROSITE" id="PS50878">
    <property type="entry name" value="RT_POL"/>
    <property type="match status" value="1"/>
</dbReference>
<gene>
    <name evidence="2" type="ORF">MNB_SUP05-5-979</name>
</gene>
<protein>
    <recommendedName>
        <fullName evidence="1">Reverse transcriptase domain-containing protein</fullName>
    </recommendedName>
</protein>
<dbReference type="AlphaFoldDB" id="A0A1W1BGL3"/>
<evidence type="ECO:0000313" key="2">
    <source>
        <dbReference type="EMBL" id="SFV52605.1"/>
    </source>
</evidence>
<dbReference type="InterPro" id="IPR043502">
    <property type="entry name" value="DNA/RNA_pol_sf"/>
</dbReference>
<organism evidence="2">
    <name type="scientific">hydrothermal vent metagenome</name>
    <dbReference type="NCBI Taxonomy" id="652676"/>
    <lineage>
        <taxon>unclassified sequences</taxon>
        <taxon>metagenomes</taxon>
        <taxon>ecological metagenomes</taxon>
    </lineage>
</organism>
<proteinExistence type="predicted"/>